<organism evidence="2 3">
    <name type="scientific">Polaribacter atrinae</name>
    <dbReference type="NCBI Taxonomy" id="1333662"/>
    <lineage>
        <taxon>Bacteria</taxon>
        <taxon>Pseudomonadati</taxon>
        <taxon>Bacteroidota</taxon>
        <taxon>Flavobacteriia</taxon>
        <taxon>Flavobacteriales</taxon>
        <taxon>Flavobacteriaceae</taxon>
    </lineage>
</organism>
<proteinExistence type="predicted"/>
<keyword evidence="3" id="KW-1185">Reference proteome</keyword>
<evidence type="ECO:0000313" key="3">
    <source>
        <dbReference type="Proteomes" id="UP000076923"/>
    </source>
</evidence>
<dbReference type="STRING" id="1333662.LPB303_15190"/>
<name>A0A176T3Q8_9FLAO</name>
<dbReference type="InterPro" id="IPR045497">
    <property type="entry name" value="DUF6438"/>
</dbReference>
<comment type="caution">
    <text evidence="2">The sequence shown here is derived from an EMBL/GenBank/DDBJ whole genome shotgun (WGS) entry which is preliminary data.</text>
</comment>
<sequence>MRYLISFLLFLMLVNCKKKDNEKHLESEFKKAEIISSKIDSLKSEKEVQTFVNQLQYPFYEQKISDDSIRIYRKFEEFELKKISEFKRDCRFDEDTLTKKVADSLKIRKSFYKSDFDNNGLTDLLIIGDGHNCIAMAGCDDGESISCDFSVYSLMNFGNDSINPIDLNFITKSLSLVPKIIETKNGSYIELYKPIDYKIENGELKKLKRTIPIVYKYGTFIEQNENNNKYDIENIEFIAQGCVAGCPEFTISIDKNKNGIFNAINYNWFDKDFSHDLEPNDINGEYKTQISNRHFKEIYGIINYLDFPNLDNIYSSGATHSSSVTLKITYDNGKVKTIKDDGLIGTYGLKRVYEMFYELRFNQNWK</sequence>
<evidence type="ECO:0000313" key="2">
    <source>
        <dbReference type="EMBL" id="OAD42116.1"/>
    </source>
</evidence>
<dbReference type="AlphaFoldDB" id="A0A176T3Q8"/>
<gene>
    <name evidence="2" type="ORF">LPB303_15190</name>
</gene>
<dbReference type="RefSeq" id="WP_157603713.1">
    <property type="nucleotide sequence ID" value="NZ_CANKUV010000027.1"/>
</dbReference>
<accession>A0A176T3Q8</accession>
<reference evidence="2 3" key="1">
    <citation type="submission" date="2016-02" db="EMBL/GenBank/DDBJ databases">
        <title>Draft genome sequence of Polaribacter atrinae KACC17473.</title>
        <authorList>
            <person name="Shin S.-K."/>
            <person name="Yi H."/>
        </authorList>
    </citation>
    <scope>NUCLEOTIDE SEQUENCE [LARGE SCALE GENOMIC DNA]</scope>
    <source>
        <strain evidence="2 3">KACC 17473</strain>
    </source>
</reference>
<dbReference type="EMBL" id="LVWE01000063">
    <property type="protein sequence ID" value="OAD42116.1"/>
    <property type="molecule type" value="Genomic_DNA"/>
</dbReference>
<dbReference type="OrthoDB" id="7172369at2"/>
<protein>
    <recommendedName>
        <fullName evidence="1">DUF6438 domain-containing protein</fullName>
    </recommendedName>
</protein>
<feature type="domain" description="DUF6438" evidence="1">
    <location>
        <begin position="234"/>
        <end position="357"/>
    </location>
</feature>
<evidence type="ECO:0000259" key="1">
    <source>
        <dbReference type="Pfam" id="PF20033"/>
    </source>
</evidence>
<dbReference type="Proteomes" id="UP000076923">
    <property type="component" value="Unassembled WGS sequence"/>
</dbReference>
<dbReference type="Pfam" id="PF20033">
    <property type="entry name" value="DUF6438"/>
    <property type="match status" value="1"/>
</dbReference>